<dbReference type="GO" id="GO:0006862">
    <property type="term" value="P:nucleotide transport"/>
    <property type="evidence" value="ECO:0007669"/>
    <property type="project" value="InterPro"/>
</dbReference>
<evidence type="ECO:0000256" key="6">
    <source>
        <dbReference type="ARBA" id="ARBA00022989"/>
    </source>
</evidence>
<evidence type="ECO:0000313" key="10">
    <source>
        <dbReference type="EMBL" id="KAK9814416.1"/>
    </source>
</evidence>
<protein>
    <submittedName>
        <fullName evidence="10">Uncharacterized protein</fullName>
    </submittedName>
</protein>
<evidence type="ECO:0000256" key="5">
    <source>
        <dbReference type="ARBA" id="ARBA00022737"/>
    </source>
</evidence>
<keyword evidence="6" id="KW-1133">Transmembrane helix</keyword>
<evidence type="ECO:0000256" key="3">
    <source>
        <dbReference type="ARBA" id="ARBA00022448"/>
    </source>
</evidence>
<evidence type="ECO:0000313" key="11">
    <source>
        <dbReference type="Proteomes" id="UP001489004"/>
    </source>
</evidence>
<gene>
    <name evidence="10" type="ORF">WJX72_005617</name>
</gene>
<feature type="repeat" description="Solcar" evidence="8">
    <location>
        <begin position="117"/>
        <end position="207"/>
    </location>
</feature>
<reference evidence="10 11" key="1">
    <citation type="journal article" date="2024" name="Nat. Commun.">
        <title>Phylogenomics reveals the evolutionary origins of lichenization in chlorophyte algae.</title>
        <authorList>
            <person name="Puginier C."/>
            <person name="Libourel C."/>
            <person name="Otte J."/>
            <person name="Skaloud P."/>
            <person name="Haon M."/>
            <person name="Grisel S."/>
            <person name="Petersen M."/>
            <person name="Berrin J.G."/>
            <person name="Delaux P.M."/>
            <person name="Dal Grande F."/>
            <person name="Keller J."/>
        </authorList>
    </citation>
    <scope>NUCLEOTIDE SEQUENCE [LARGE SCALE GENOMIC DNA]</scope>
    <source>
        <strain evidence="10 11">SAG 2043</strain>
    </source>
</reference>
<proteinExistence type="inferred from homology"/>
<keyword evidence="4 8" id="KW-0812">Transmembrane</keyword>
<dbReference type="Pfam" id="PF00153">
    <property type="entry name" value="Mito_carr"/>
    <property type="match status" value="3"/>
</dbReference>
<evidence type="ECO:0000256" key="7">
    <source>
        <dbReference type="ARBA" id="ARBA00023136"/>
    </source>
</evidence>
<feature type="repeat" description="Solcar" evidence="8">
    <location>
        <begin position="222"/>
        <end position="312"/>
    </location>
</feature>
<dbReference type="PROSITE" id="PS50920">
    <property type="entry name" value="SOLCAR"/>
    <property type="match status" value="3"/>
</dbReference>
<comment type="caution">
    <text evidence="10">The sequence shown here is derived from an EMBL/GenBank/DDBJ whole genome shotgun (WGS) entry which is preliminary data.</text>
</comment>
<dbReference type="SUPFAM" id="SSF103506">
    <property type="entry name" value="Mitochondrial carrier"/>
    <property type="match status" value="1"/>
</dbReference>
<dbReference type="InterPro" id="IPR018108">
    <property type="entry name" value="MCP_transmembrane"/>
</dbReference>
<keyword evidence="7 8" id="KW-0472">Membrane</keyword>
<dbReference type="GO" id="GO:0016020">
    <property type="term" value="C:membrane"/>
    <property type="evidence" value="ECO:0007669"/>
    <property type="project" value="UniProtKB-SubCell"/>
</dbReference>
<dbReference type="AlphaFoldDB" id="A0AAW1PYG1"/>
<dbReference type="Gene3D" id="1.50.40.10">
    <property type="entry name" value="Mitochondrial carrier domain"/>
    <property type="match status" value="1"/>
</dbReference>
<organism evidence="10 11">
    <name type="scientific">[Myrmecia] bisecta</name>
    <dbReference type="NCBI Taxonomy" id="41462"/>
    <lineage>
        <taxon>Eukaryota</taxon>
        <taxon>Viridiplantae</taxon>
        <taxon>Chlorophyta</taxon>
        <taxon>core chlorophytes</taxon>
        <taxon>Trebouxiophyceae</taxon>
        <taxon>Trebouxiales</taxon>
        <taxon>Trebouxiaceae</taxon>
        <taxon>Myrmecia</taxon>
    </lineage>
</organism>
<keyword evidence="11" id="KW-1185">Reference proteome</keyword>
<name>A0AAW1PYG1_9CHLO</name>
<accession>A0AAW1PYG1</accession>
<evidence type="ECO:0000256" key="2">
    <source>
        <dbReference type="ARBA" id="ARBA00006375"/>
    </source>
</evidence>
<feature type="repeat" description="Solcar" evidence="8">
    <location>
        <begin position="3"/>
        <end position="100"/>
    </location>
</feature>
<evidence type="ECO:0000256" key="8">
    <source>
        <dbReference type="PROSITE-ProRule" id="PRU00282"/>
    </source>
</evidence>
<dbReference type="Proteomes" id="UP001489004">
    <property type="component" value="Unassembled WGS sequence"/>
</dbReference>
<keyword evidence="3 9" id="KW-0813">Transport</keyword>
<dbReference type="GO" id="GO:0055085">
    <property type="term" value="P:transmembrane transport"/>
    <property type="evidence" value="ECO:0007669"/>
    <property type="project" value="InterPro"/>
</dbReference>
<comment type="similarity">
    <text evidence="2 9">Belongs to the mitochondrial carrier (TC 2.A.29) family.</text>
</comment>
<dbReference type="InterPro" id="IPR044712">
    <property type="entry name" value="SLC25A32-like"/>
</dbReference>
<evidence type="ECO:0000256" key="1">
    <source>
        <dbReference type="ARBA" id="ARBA00004141"/>
    </source>
</evidence>
<dbReference type="InterPro" id="IPR023395">
    <property type="entry name" value="MCP_dom_sf"/>
</dbReference>
<comment type="subcellular location">
    <subcellularLocation>
        <location evidence="1">Membrane</location>
        <topology evidence="1">Multi-pass membrane protein</topology>
    </subcellularLocation>
</comment>
<dbReference type="EMBL" id="JALJOR010000007">
    <property type="protein sequence ID" value="KAK9814416.1"/>
    <property type="molecule type" value="Genomic_DNA"/>
</dbReference>
<sequence length="336" mass="36120">MVSDAAVNGLSGALGGIAALVSTYPLQTVSTIQATHSKRQQTEQEQGLCKQTKQGAWQDFVQVIRTSGWAGLYRGLKPSLLGTAVSQGIYFYLYSSLRQAAVAAQQRVKVTANPDDIGIPLSLVVASLAGCGNVLLTSPIWVVATRMQAHHGRQPEAPAAALGAVSVCKEILQESGPLGFWRGVLPSLLMVTNPTVNYVLLEWLLARLVAWRRRATGKVTKPNALEVFAMSALAKLGATMVTYPLLLVKARLQSAGKHTHQDRQYAGTLDALQRIWSTEGFTGFYKGLRAKLAQSILAAALMMMIKEELTQATRAMLLSTPVDGVLIMPTLVVAKP</sequence>
<evidence type="ECO:0000256" key="4">
    <source>
        <dbReference type="ARBA" id="ARBA00022692"/>
    </source>
</evidence>
<keyword evidence="5" id="KW-0677">Repeat</keyword>
<dbReference type="PANTHER" id="PTHR45683">
    <property type="entry name" value="MITOCHONDRIAL NICOTINAMIDE ADENINE DINUCLEOTIDE TRANSPORTER 1-RELATED-RELATED"/>
    <property type="match status" value="1"/>
</dbReference>
<evidence type="ECO:0000256" key="9">
    <source>
        <dbReference type="RuleBase" id="RU000488"/>
    </source>
</evidence>